<dbReference type="Pfam" id="PF13801">
    <property type="entry name" value="Metal_resist"/>
    <property type="match status" value="1"/>
</dbReference>
<reference evidence="1" key="1">
    <citation type="journal article" date="2007" name="J. Bacteriol.">
        <title>Comparative genome analysis of four magnetotactic bacteria reveals a complex set of group-specific genes implicated in magnetosome biomineralization and function.</title>
        <authorList>
            <person name="Richter M."/>
            <person name="Kube M."/>
            <person name="Bazylinski D.A."/>
            <person name="Lombardot T."/>
            <person name="Gloeckner F.O."/>
            <person name="Reinhardt R."/>
            <person name="Schueler D."/>
        </authorList>
    </citation>
    <scope>NUCLEOTIDE SEQUENCE</scope>
    <source>
        <strain evidence="1">MSR-1</strain>
    </source>
</reference>
<dbReference type="RefSeq" id="WP_106001206.1">
    <property type="nucleotide sequence ID" value="NZ_CP027527.1"/>
</dbReference>
<accession>A4U4K9</accession>
<dbReference type="InterPro" id="IPR025961">
    <property type="entry name" value="Metal_resist"/>
</dbReference>
<sequence length="143" mass="15516">MDFRRLRPWILTASLLANGFLAGVLVVDRPPPPGPPKPGDIIEKMAATLPAADARILRQAAGDQGLLDVDRDQSEPHRRIGMLMRAEPFDAEAFRQAVTDLSSRREQAGDRIGKALIQAIPQMSAAGRQALSRLGPPPPKQPD</sequence>
<evidence type="ECO:0000313" key="1">
    <source>
        <dbReference type="EMBL" id="CAM77816.1"/>
    </source>
</evidence>
<dbReference type="EMBL" id="CU459003">
    <property type="protein sequence ID" value="CAM77816.1"/>
    <property type="molecule type" value="Genomic_DNA"/>
</dbReference>
<organism evidence="1">
    <name type="scientific">Magnetospirillum gryphiswaldense</name>
    <dbReference type="NCBI Taxonomy" id="55518"/>
    <lineage>
        <taxon>Bacteria</taxon>
        <taxon>Pseudomonadati</taxon>
        <taxon>Pseudomonadota</taxon>
        <taxon>Alphaproteobacteria</taxon>
        <taxon>Rhodospirillales</taxon>
        <taxon>Rhodospirillaceae</taxon>
        <taxon>Magnetospirillum</taxon>
    </lineage>
</organism>
<protein>
    <submittedName>
        <fullName evidence="1">Uncharacterized protein</fullName>
    </submittedName>
</protein>
<dbReference type="AlphaFoldDB" id="A4U4K9"/>
<gene>
    <name evidence="1" type="ORF">MGR_3884</name>
</gene>
<proteinExistence type="predicted"/>
<name>A4U4K9_9PROT</name>